<dbReference type="Proteomes" id="UP000321331">
    <property type="component" value="Unassembled WGS sequence"/>
</dbReference>
<name>A0A5C6SHB3_FUSOC</name>
<dbReference type="AlphaFoldDB" id="A0A5C6SHB3"/>
<dbReference type="EMBL" id="VMNF01000013">
    <property type="protein sequence ID" value="TXB97969.1"/>
    <property type="molecule type" value="Genomic_DNA"/>
</dbReference>
<accession>A0A5C6SHB3</accession>
<proteinExistence type="predicted"/>
<comment type="caution">
    <text evidence="1">The sequence shown here is derived from an EMBL/GenBank/DDBJ whole genome shotgun (WGS) entry which is preliminary data.</text>
</comment>
<evidence type="ECO:0000313" key="2">
    <source>
        <dbReference type="Proteomes" id="UP000321331"/>
    </source>
</evidence>
<evidence type="ECO:0000313" key="1">
    <source>
        <dbReference type="EMBL" id="TXB97969.1"/>
    </source>
</evidence>
<reference evidence="1 2" key="1">
    <citation type="submission" date="2019-07" db="EMBL/GenBank/DDBJ databases">
        <title>The First High-Quality Draft Genome Sequence of the Causal Agent of the Current Panama Disease Epidemic.</title>
        <authorList>
            <person name="Warmington R.J."/>
            <person name="Kay W."/>
            <person name="Jeffries A."/>
            <person name="Bebber D."/>
            <person name="Moore K."/>
            <person name="Studholme D.J."/>
        </authorList>
    </citation>
    <scope>NUCLEOTIDE SEQUENCE [LARGE SCALE GENOMIC DNA]</scope>
    <source>
        <strain evidence="1 2">TR4</strain>
    </source>
</reference>
<gene>
    <name evidence="1" type="ORF">FocTR4_00016938</name>
</gene>
<protein>
    <submittedName>
        <fullName evidence="1">Uncharacterized protein</fullName>
    </submittedName>
</protein>
<organism evidence="1 2">
    <name type="scientific">Fusarium oxysporum f. sp. cubense</name>
    <dbReference type="NCBI Taxonomy" id="61366"/>
    <lineage>
        <taxon>Eukaryota</taxon>
        <taxon>Fungi</taxon>
        <taxon>Dikarya</taxon>
        <taxon>Ascomycota</taxon>
        <taxon>Pezizomycotina</taxon>
        <taxon>Sordariomycetes</taxon>
        <taxon>Hypocreomycetidae</taxon>
        <taxon>Hypocreales</taxon>
        <taxon>Nectriaceae</taxon>
        <taxon>Fusarium</taxon>
        <taxon>Fusarium oxysporum species complex</taxon>
    </lineage>
</organism>
<sequence length="95" mass="10790">MRRKVKQMMRLLHKTPHDARQPSCPEFRASAVVSPLNNLMEPREELEYSQPGSIHPAHVSYPAGNLADPSLTPAPLSISKSRYGIYLSSRLMERY</sequence>